<dbReference type="OrthoDB" id="3245901at2759"/>
<comment type="caution">
    <text evidence="2">The sequence shown here is derived from an EMBL/GenBank/DDBJ whole genome shotgun (WGS) entry which is preliminary data.</text>
</comment>
<reference evidence="2" key="1">
    <citation type="submission" date="2020-11" db="EMBL/GenBank/DDBJ databases">
        <authorList>
            <consortium name="DOE Joint Genome Institute"/>
            <person name="Ahrendt S."/>
            <person name="Riley R."/>
            <person name="Andreopoulos W."/>
            <person name="Labutti K."/>
            <person name="Pangilinan J."/>
            <person name="Ruiz-Duenas F.J."/>
            <person name="Barrasa J.M."/>
            <person name="Sanchez-Garcia M."/>
            <person name="Camarero S."/>
            <person name="Miyauchi S."/>
            <person name="Serrano A."/>
            <person name="Linde D."/>
            <person name="Babiker R."/>
            <person name="Drula E."/>
            <person name="Ayuso-Fernandez I."/>
            <person name="Pacheco R."/>
            <person name="Padilla G."/>
            <person name="Ferreira P."/>
            <person name="Barriuso J."/>
            <person name="Kellner H."/>
            <person name="Castanera R."/>
            <person name="Alfaro M."/>
            <person name="Ramirez L."/>
            <person name="Pisabarro A.G."/>
            <person name="Kuo A."/>
            <person name="Tritt A."/>
            <person name="Lipzen A."/>
            <person name="He G."/>
            <person name="Yan M."/>
            <person name="Ng V."/>
            <person name="Cullen D."/>
            <person name="Martin F."/>
            <person name="Rosso M.-N."/>
            <person name="Henrissat B."/>
            <person name="Hibbett D."/>
            <person name="Martinez A.T."/>
            <person name="Grigoriev I.V."/>
        </authorList>
    </citation>
    <scope>NUCLEOTIDE SEQUENCE</scope>
    <source>
        <strain evidence="2">CBS 247.69</strain>
    </source>
</reference>
<gene>
    <name evidence="2" type="ORF">BDZ94DRAFT_1229975</name>
</gene>
<dbReference type="Proteomes" id="UP000807353">
    <property type="component" value="Unassembled WGS sequence"/>
</dbReference>
<sequence>MTGCSSYQSLSRNNPHTQYPEPTYHEYPAPEQRINGHFGSHQTPAAHHQLSTHHPRPRSHSREPVPRVDIAHPYARLYAKKEEKRRKIWNHALEKSLFSPYELSTIGAPQRRTIYMSSLEAHIDQLHAQLLSIGFWPVAFEKLDPFRGLNSKTAKSMVAGLQHDASVAKIKLLELERSNEGLSNALKGQPGYGPVMVDNYNAYP</sequence>
<feature type="compositionally biased region" description="Basic residues" evidence="1">
    <location>
        <begin position="50"/>
        <end position="59"/>
    </location>
</feature>
<dbReference type="EMBL" id="MU150447">
    <property type="protein sequence ID" value="KAF9456196.1"/>
    <property type="molecule type" value="Genomic_DNA"/>
</dbReference>
<organism evidence="2 3">
    <name type="scientific">Collybia nuda</name>
    <dbReference type="NCBI Taxonomy" id="64659"/>
    <lineage>
        <taxon>Eukaryota</taxon>
        <taxon>Fungi</taxon>
        <taxon>Dikarya</taxon>
        <taxon>Basidiomycota</taxon>
        <taxon>Agaricomycotina</taxon>
        <taxon>Agaricomycetes</taxon>
        <taxon>Agaricomycetidae</taxon>
        <taxon>Agaricales</taxon>
        <taxon>Tricholomatineae</taxon>
        <taxon>Clitocybaceae</taxon>
        <taxon>Collybia</taxon>
    </lineage>
</organism>
<name>A0A9P5XVE0_9AGAR</name>
<feature type="compositionally biased region" description="Polar residues" evidence="1">
    <location>
        <begin position="1"/>
        <end position="17"/>
    </location>
</feature>
<dbReference type="AlphaFoldDB" id="A0A9P5XVE0"/>
<protein>
    <submittedName>
        <fullName evidence="2">Uncharacterized protein</fullName>
    </submittedName>
</protein>
<evidence type="ECO:0000313" key="2">
    <source>
        <dbReference type="EMBL" id="KAF9456196.1"/>
    </source>
</evidence>
<proteinExistence type="predicted"/>
<evidence type="ECO:0000256" key="1">
    <source>
        <dbReference type="SAM" id="MobiDB-lite"/>
    </source>
</evidence>
<feature type="region of interest" description="Disordered" evidence="1">
    <location>
        <begin position="1"/>
        <end position="67"/>
    </location>
</feature>
<keyword evidence="3" id="KW-1185">Reference proteome</keyword>
<evidence type="ECO:0000313" key="3">
    <source>
        <dbReference type="Proteomes" id="UP000807353"/>
    </source>
</evidence>
<accession>A0A9P5XVE0</accession>